<sequence length="95" mass="10670">MWLLTADVAVDWAFISQKIIKENLRNWLVLIHLLMPLSSKPKSALNSKIKIAAHLEQFPLTTSYLSRVDESRCKWRQISKKHGSSPDGGGLNGGK</sequence>
<gene>
    <name evidence="1" type="ORF">ES288_D01G243400v1</name>
</gene>
<dbReference type="EMBL" id="CM017701">
    <property type="protein sequence ID" value="TYG84360.1"/>
    <property type="molecule type" value="Genomic_DNA"/>
</dbReference>
<evidence type="ECO:0000313" key="1">
    <source>
        <dbReference type="EMBL" id="TYG84360.1"/>
    </source>
</evidence>
<evidence type="ECO:0000313" key="2">
    <source>
        <dbReference type="Proteomes" id="UP000323506"/>
    </source>
</evidence>
<name>A0A5D2DTC6_GOSDA</name>
<accession>A0A5D2DTC6</accession>
<dbReference type="AlphaFoldDB" id="A0A5D2DTC6"/>
<proteinExistence type="predicted"/>
<organism evidence="1 2">
    <name type="scientific">Gossypium darwinii</name>
    <name type="common">Darwin's cotton</name>
    <name type="synonym">Gossypium barbadense var. darwinii</name>
    <dbReference type="NCBI Taxonomy" id="34276"/>
    <lineage>
        <taxon>Eukaryota</taxon>
        <taxon>Viridiplantae</taxon>
        <taxon>Streptophyta</taxon>
        <taxon>Embryophyta</taxon>
        <taxon>Tracheophyta</taxon>
        <taxon>Spermatophyta</taxon>
        <taxon>Magnoliopsida</taxon>
        <taxon>eudicotyledons</taxon>
        <taxon>Gunneridae</taxon>
        <taxon>Pentapetalae</taxon>
        <taxon>rosids</taxon>
        <taxon>malvids</taxon>
        <taxon>Malvales</taxon>
        <taxon>Malvaceae</taxon>
        <taxon>Malvoideae</taxon>
        <taxon>Gossypium</taxon>
    </lineage>
</organism>
<reference evidence="1 2" key="1">
    <citation type="submission" date="2019-06" db="EMBL/GenBank/DDBJ databases">
        <title>WGS assembly of Gossypium darwinii.</title>
        <authorList>
            <person name="Chen Z.J."/>
            <person name="Sreedasyam A."/>
            <person name="Ando A."/>
            <person name="Song Q."/>
            <person name="De L."/>
            <person name="Hulse-Kemp A."/>
            <person name="Ding M."/>
            <person name="Ye W."/>
            <person name="Kirkbride R."/>
            <person name="Jenkins J."/>
            <person name="Plott C."/>
            <person name="Lovell J."/>
            <person name="Lin Y.-M."/>
            <person name="Vaughn R."/>
            <person name="Liu B."/>
            <person name="Li W."/>
            <person name="Simpson S."/>
            <person name="Scheffler B."/>
            <person name="Saski C."/>
            <person name="Grover C."/>
            <person name="Hu G."/>
            <person name="Conover J."/>
            <person name="Carlson J."/>
            <person name="Shu S."/>
            <person name="Boston L."/>
            <person name="Williams M."/>
            <person name="Peterson D."/>
            <person name="Mcgee K."/>
            <person name="Jones D."/>
            <person name="Wendel J."/>
            <person name="Stelly D."/>
            <person name="Grimwood J."/>
            <person name="Schmutz J."/>
        </authorList>
    </citation>
    <scope>NUCLEOTIDE SEQUENCE [LARGE SCALE GENOMIC DNA]</scope>
    <source>
        <strain evidence="1">1808015.09</strain>
    </source>
</reference>
<keyword evidence="2" id="KW-1185">Reference proteome</keyword>
<protein>
    <submittedName>
        <fullName evidence="1">Uncharacterized protein</fullName>
    </submittedName>
</protein>
<dbReference type="Proteomes" id="UP000323506">
    <property type="component" value="Chromosome D01"/>
</dbReference>